<proteinExistence type="predicted"/>
<evidence type="ECO:0008006" key="3">
    <source>
        <dbReference type="Google" id="ProtNLM"/>
    </source>
</evidence>
<evidence type="ECO:0000313" key="2">
    <source>
        <dbReference type="EMBL" id="SVA12450.1"/>
    </source>
</evidence>
<evidence type="ECO:0000256" key="1">
    <source>
        <dbReference type="SAM" id="MobiDB-lite"/>
    </source>
</evidence>
<feature type="region of interest" description="Disordered" evidence="1">
    <location>
        <begin position="524"/>
        <end position="574"/>
    </location>
</feature>
<reference evidence="2" key="1">
    <citation type="submission" date="2018-05" db="EMBL/GenBank/DDBJ databases">
        <authorList>
            <person name="Lanie J.A."/>
            <person name="Ng W.-L."/>
            <person name="Kazmierczak K.M."/>
            <person name="Andrzejewski T.M."/>
            <person name="Davidsen T.M."/>
            <person name="Wayne K.J."/>
            <person name="Tettelin H."/>
            <person name="Glass J.I."/>
            <person name="Rusch D."/>
            <person name="Podicherti R."/>
            <person name="Tsui H.-C.T."/>
            <person name="Winkler M.E."/>
        </authorList>
    </citation>
    <scope>NUCLEOTIDE SEQUENCE</scope>
</reference>
<dbReference type="AlphaFoldDB" id="A0A381T8F0"/>
<sequence length="574" mass="64697">MSWKKHFTVYQFGNTKKVGQSHTSASKFGSWLPEVYTGQPNRIERYVQYDQMDIDSEVNAALDTIAEFSTQFADKTNIPFEVEWKEDSTETEVALLEKALEQWNNLNDWDKRIWRIFRNTCKYGDQFFIRDPETYEWNWCNPMDVTKVIINEAKGKEPEQYIIRNLALNLQEKTASNIIPHSDQFASVTAMQRGGIIDRGAYGTGSGHSQSGYGGGEQEEYGVDANHIVHLGMTEGMDINWPFGQSILDPVFKTYKQKELLEDSIIIYRVQRAPERRVFYIDVGNMPSHKAMGFVERVKNEIHQRRIPNKTGGGTTIMDASYNPLSIMEDYFFAQTAEGRGSKVEVLPGGENLGQIDDLRYFTNKILRALRVPSSYLPTGPDDGTSSYVDGRVGTAFIQEYRFTKYCQRIQALLGPTFDKEFKLFLKWKGINIDSGTFELRFTDPQSFSQYREVEVDQARSAVFSGLAEAPYMSKRFALKKYLGLTEDEIVENEQMWRQENGEQDTQLDPESDMSGLGAVGVQPMDPNMMQPMEAEPLPGEDPMAPGPGGVAGADGAASPITGNELPGAPGAVQ</sequence>
<dbReference type="EMBL" id="UINC01004186">
    <property type="protein sequence ID" value="SVA12450.1"/>
    <property type="molecule type" value="Genomic_DNA"/>
</dbReference>
<accession>A0A381T8F0</accession>
<dbReference type="Pfam" id="PF07230">
    <property type="entry name" value="Portal_T4"/>
    <property type="match status" value="1"/>
</dbReference>
<organism evidence="2">
    <name type="scientific">marine metagenome</name>
    <dbReference type="NCBI Taxonomy" id="408172"/>
    <lineage>
        <taxon>unclassified sequences</taxon>
        <taxon>metagenomes</taxon>
        <taxon>ecological metagenomes</taxon>
    </lineage>
</organism>
<dbReference type="InterPro" id="IPR010823">
    <property type="entry name" value="Portal_Gp20"/>
</dbReference>
<gene>
    <name evidence="2" type="ORF">METZ01_LOCUS65304</name>
</gene>
<protein>
    <recommendedName>
        <fullName evidence="3">Portal protein</fullName>
    </recommendedName>
</protein>
<name>A0A381T8F0_9ZZZZ</name>